<dbReference type="SUPFAM" id="SSF51197">
    <property type="entry name" value="Clavaminate synthase-like"/>
    <property type="match status" value="1"/>
</dbReference>
<dbReference type="GO" id="GO:0000118">
    <property type="term" value="C:histone deacetylase complex"/>
    <property type="evidence" value="ECO:0007669"/>
    <property type="project" value="TreeGrafter"/>
</dbReference>
<keyword evidence="7" id="KW-1185">Reference proteome</keyword>
<keyword evidence="2" id="KW-0479">Metal-binding</keyword>
<dbReference type="Pfam" id="PF02373">
    <property type="entry name" value="JmjC"/>
    <property type="match status" value="1"/>
</dbReference>
<sequence length="923" mass="104438">MSSSMAPASTLSHPAPMSVNSLLHQTNISPHYPPHHSYVQDHYNYIPQQNQSHGQSDLRNAPSQAPSTSEYEYGYGNEYAAYEPRRRPGASMMNNAPYQYRAGYTSTYSTQEQSAPSSSYSNRGGHYMDHAAVEQYPPHSYSHSAAYSPPGHSSSHIDSYAVPPYSAPPHHHSHLPPPASPQYQRQEDYRRPETYHRQDEYQYQEEYQMSRRQASTSIVDTVRADYQPSDRVSVRLAARRTTPPDQPSSVPGPSSARQKRPAPAGQDDGGHTPAKKKRKAGKATSAAVSRRGFTAQKRLESAANAQWNASLVSLEVDRLRVEGSLESNIDGDRYTVEIQVKRCMTSKSADQPVPKCLSCTRRWAGDTCRFQGIRYFFKDTEGKIRGVGFKGNSEPAKLDYPEKWNVPPTEENLTRVKLSVASALLPILREELEHLKKPLIVRRKRESDVRATCDTCNTSIFSAGWMCRNCGREACPHCFEKVKRMTESLDDLPADEQKEWSQKRDNFANKQPFFLNCSKRADHNIRDFCPVTRFEEDELVGAIEGMEQMLSASTAEGALPATVSSLSEVSRAAPPGPSHRTSSTGKPSAYSTPYYNITRLAYEDLTEGTMRSYLMRGEPLIVTGLDHRMQLAWTPEYFIEHYGDRSCLITNCVDETNKQITVKEFFETFGRYNERDQVVWKLKDWPPMADFKTSFPELYKDFMDAVPIPSYIRRDGVMNISSHFPKNTIAPDLGPKMYNAQASTICAGSKGSTRLHMDMADALNIMTYSARQAGETVPAGAAWDIFRPEDSAAIRDFMRGTLHRTSSDPIHSQHHYLDEKLRHELYEATGVCAYNFQQQPGEAVVIPAGCAHQVSNLSDCIKVAVDFVSPENVHRCERLTDEFRKENTGTYQKQWKDDVLQLKTMMWFAWVNCCRQEDKLRKR</sequence>
<dbReference type="InterPro" id="IPR003347">
    <property type="entry name" value="JmjC_dom"/>
</dbReference>
<evidence type="ECO:0000256" key="4">
    <source>
        <dbReference type="SAM" id="MobiDB-lite"/>
    </source>
</evidence>
<organism evidence="6 7">
    <name type="scientific">Schizophyllum amplum</name>
    <dbReference type="NCBI Taxonomy" id="97359"/>
    <lineage>
        <taxon>Eukaryota</taxon>
        <taxon>Fungi</taxon>
        <taxon>Dikarya</taxon>
        <taxon>Basidiomycota</taxon>
        <taxon>Agaricomycotina</taxon>
        <taxon>Agaricomycetes</taxon>
        <taxon>Agaricomycetidae</taxon>
        <taxon>Agaricales</taxon>
        <taxon>Schizophyllaceae</taxon>
        <taxon>Schizophyllum</taxon>
    </lineage>
</organism>
<dbReference type="PROSITE" id="PS51184">
    <property type="entry name" value="JMJC"/>
    <property type="match status" value="1"/>
</dbReference>
<dbReference type="GO" id="GO:0032454">
    <property type="term" value="F:histone H3K9 demethylase activity"/>
    <property type="evidence" value="ECO:0007669"/>
    <property type="project" value="InterPro"/>
</dbReference>
<reference evidence="6 7" key="1">
    <citation type="journal article" date="2019" name="New Phytol.">
        <title>Comparative genomics reveals unique wood-decay strategies and fruiting body development in the Schizophyllaceae.</title>
        <authorList>
            <person name="Almasi E."/>
            <person name="Sahu N."/>
            <person name="Krizsan K."/>
            <person name="Balint B."/>
            <person name="Kovacs G.M."/>
            <person name="Kiss B."/>
            <person name="Cseklye J."/>
            <person name="Drula E."/>
            <person name="Henrissat B."/>
            <person name="Nagy I."/>
            <person name="Chovatia M."/>
            <person name="Adam C."/>
            <person name="LaButti K."/>
            <person name="Lipzen A."/>
            <person name="Riley R."/>
            <person name="Grigoriev I.V."/>
            <person name="Nagy L.G."/>
        </authorList>
    </citation>
    <scope>NUCLEOTIDE SEQUENCE [LARGE SCALE GENOMIC DNA]</scope>
    <source>
        <strain evidence="6 7">NL-1724</strain>
    </source>
</reference>
<feature type="compositionally biased region" description="Polar residues" evidence="4">
    <location>
        <begin position="48"/>
        <end position="69"/>
    </location>
</feature>
<comment type="caution">
    <text evidence="6">The sequence shown here is derived from an EMBL/GenBank/DDBJ whole genome shotgun (WGS) entry which is preliminary data.</text>
</comment>
<evidence type="ECO:0000256" key="2">
    <source>
        <dbReference type="ARBA" id="ARBA00022723"/>
    </source>
</evidence>
<keyword evidence="3" id="KW-0539">Nucleus</keyword>
<dbReference type="Proteomes" id="UP000320762">
    <property type="component" value="Unassembled WGS sequence"/>
</dbReference>
<dbReference type="EMBL" id="VDMD01000002">
    <property type="protein sequence ID" value="TRM68546.1"/>
    <property type="molecule type" value="Genomic_DNA"/>
</dbReference>
<dbReference type="InterPro" id="IPR045109">
    <property type="entry name" value="LSDs-like"/>
</dbReference>
<dbReference type="AlphaFoldDB" id="A0A550CUS3"/>
<feature type="compositionally biased region" description="Polar residues" evidence="4">
    <location>
        <begin position="141"/>
        <end position="157"/>
    </location>
</feature>
<dbReference type="GO" id="GO:0003712">
    <property type="term" value="F:transcription coregulator activity"/>
    <property type="evidence" value="ECO:0007669"/>
    <property type="project" value="TreeGrafter"/>
</dbReference>
<evidence type="ECO:0000313" key="6">
    <source>
        <dbReference type="EMBL" id="TRM68546.1"/>
    </source>
</evidence>
<dbReference type="CDD" id="cd02208">
    <property type="entry name" value="cupin_RmlC-like"/>
    <property type="match status" value="1"/>
</dbReference>
<feature type="region of interest" description="Disordered" evidence="4">
    <location>
        <begin position="139"/>
        <end position="190"/>
    </location>
</feature>
<feature type="region of interest" description="Disordered" evidence="4">
    <location>
        <begin position="220"/>
        <end position="289"/>
    </location>
</feature>
<dbReference type="GO" id="GO:0046872">
    <property type="term" value="F:metal ion binding"/>
    <property type="evidence" value="ECO:0007669"/>
    <property type="project" value="UniProtKB-KW"/>
</dbReference>
<evidence type="ECO:0000256" key="3">
    <source>
        <dbReference type="ARBA" id="ARBA00023242"/>
    </source>
</evidence>
<feature type="region of interest" description="Disordered" evidence="4">
    <location>
        <begin position="567"/>
        <end position="587"/>
    </location>
</feature>
<dbReference type="Gene3D" id="2.60.120.650">
    <property type="entry name" value="Cupin"/>
    <property type="match status" value="1"/>
</dbReference>
<dbReference type="PANTHER" id="PTHR12549:SF38">
    <property type="entry name" value="JMJC DOMAIN-CONTAINING HISTONE DEMETHYLASE 2, ISOFORM A"/>
    <property type="match status" value="1"/>
</dbReference>
<evidence type="ECO:0000256" key="1">
    <source>
        <dbReference type="ARBA" id="ARBA00004123"/>
    </source>
</evidence>
<gene>
    <name evidence="6" type="ORF">BD626DRAFT_482072</name>
</gene>
<evidence type="ECO:0000259" key="5">
    <source>
        <dbReference type="PROSITE" id="PS51184"/>
    </source>
</evidence>
<accession>A0A550CUS3</accession>
<comment type="subcellular location">
    <subcellularLocation>
        <location evidence="1">Nucleus</location>
    </subcellularLocation>
</comment>
<dbReference type="GO" id="GO:0000785">
    <property type="term" value="C:chromatin"/>
    <property type="evidence" value="ECO:0007669"/>
    <property type="project" value="TreeGrafter"/>
</dbReference>
<dbReference type="STRING" id="97359.A0A550CUS3"/>
<evidence type="ECO:0000313" key="7">
    <source>
        <dbReference type="Proteomes" id="UP000320762"/>
    </source>
</evidence>
<dbReference type="SMART" id="SM00558">
    <property type="entry name" value="JmjC"/>
    <property type="match status" value="1"/>
</dbReference>
<name>A0A550CUS3_9AGAR</name>
<dbReference type="GO" id="GO:0006357">
    <property type="term" value="P:regulation of transcription by RNA polymerase II"/>
    <property type="evidence" value="ECO:0007669"/>
    <property type="project" value="TreeGrafter"/>
</dbReference>
<feature type="domain" description="JmjC" evidence="5">
    <location>
        <begin position="713"/>
        <end position="884"/>
    </location>
</feature>
<protein>
    <recommendedName>
        <fullName evidence="5">JmjC domain-containing protein</fullName>
    </recommendedName>
</protein>
<dbReference type="PANTHER" id="PTHR12549">
    <property type="entry name" value="JMJC DOMAIN-CONTAINING HISTONE DEMETHYLATION PROTEIN"/>
    <property type="match status" value="1"/>
</dbReference>
<dbReference type="OrthoDB" id="1667110at2759"/>
<proteinExistence type="predicted"/>
<feature type="compositionally biased region" description="Polar residues" evidence="4">
    <location>
        <begin position="247"/>
        <end position="256"/>
    </location>
</feature>
<dbReference type="GO" id="GO:0031490">
    <property type="term" value="F:chromatin DNA binding"/>
    <property type="evidence" value="ECO:0007669"/>
    <property type="project" value="TreeGrafter"/>
</dbReference>
<feature type="region of interest" description="Disordered" evidence="4">
    <location>
        <begin position="48"/>
        <end position="71"/>
    </location>
</feature>